<dbReference type="EMBL" id="VSSQ01010938">
    <property type="protein sequence ID" value="MPM45595.1"/>
    <property type="molecule type" value="Genomic_DNA"/>
</dbReference>
<evidence type="ECO:0000313" key="2">
    <source>
        <dbReference type="EMBL" id="MPM45595.1"/>
    </source>
</evidence>
<organism evidence="2">
    <name type="scientific">bioreactor metagenome</name>
    <dbReference type="NCBI Taxonomy" id="1076179"/>
    <lineage>
        <taxon>unclassified sequences</taxon>
        <taxon>metagenomes</taxon>
        <taxon>ecological metagenomes</taxon>
    </lineage>
</organism>
<protein>
    <submittedName>
        <fullName evidence="2">Uncharacterized protein</fullName>
    </submittedName>
</protein>
<feature type="compositionally biased region" description="Basic and acidic residues" evidence="1">
    <location>
        <begin position="61"/>
        <end position="72"/>
    </location>
</feature>
<gene>
    <name evidence="2" type="ORF">SDC9_92283</name>
</gene>
<proteinExistence type="predicted"/>
<evidence type="ECO:0000256" key="1">
    <source>
        <dbReference type="SAM" id="MobiDB-lite"/>
    </source>
</evidence>
<dbReference type="AlphaFoldDB" id="A0A644ZXE2"/>
<reference evidence="2" key="1">
    <citation type="submission" date="2019-08" db="EMBL/GenBank/DDBJ databases">
        <authorList>
            <person name="Kucharzyk K."/>
            <person name="Murdoch R.W."/>
            <person name="Higgins S."/>
            <person name="Loffler F."/>
        </authorList>
    </citation>
    <scope>NUCLEOTIDE SEQUENCE</scope>
</reference>
<feature type="compositionally biased region" description="Polar residues" evidence="1">
    <location>
        <begin position="73"/>
        <end position="85"/>
    </location>
</feature>
<accession>A0A644ZXE2</accession>
<feature type="region of interest" description="Disordered" evidence="1">
    <location>
        <begin position="55"/>
        <end position="85"/>
    </location>
</feature>
<name>A0A644ZXE2_9ZZZZ</name>
<comment type="caution">
    <text evidence="2">The sequence shown here is derived from an EMBL/GenBank/DDBJ whole genome shotgun (WGS) entry which is preliminary data.</text>
</comment>
<sequence length="85" mass="8270">MLTGYAPLRLKNEPLFCGASVGKGTGEEEGAAVASGVGVALGKVGVCAGAALGTASADSRGTSREPCGESRTTKPTVSETNTAAL</sequence>